<proteinExistence type="predicted"/>
<sequence>MLNLRQMLQAQVGENVEVYFMNEVLEGKILAARPSAFEIEISGGTYTSPFTKANIPYHALSYVRVLI</sequence>
<name>A0AAJ1WS59_9BACL</name>
<keyword evidence="2" id="KW-1185">Reference proteome</keyword>
<reference evidence="1 2" key="1">
    <citation type="submission" date="2023-07" db="EMBL/GenBank/DDBJ databases">
        <title>Genomic Encyclopedia of Type Strains, Phase IV (KMG-IV): sequencing the most valuable type-strain genomes for metagenomic binning, comparative biology and taxonomic classification.</title>
        <authorList>
            <person name="Goeker M."/>
        </authorList>
    </citation>
    <scope>NUCLEOTIDE SEQUENCE [LARGE SCALE GENOMIC DNA]</scope>
    <source>
        <strain evidence="1 2">DSM 46876</strain>
    </source>
</reference>
<dbReference type="AlphaFoldDB" id="A0AAJ1WS59"/>
<evidence type="ECO:0000313" key="2">
    <source>
        <dbReference type="Proteomes" id="UP001238450"/>
    </source>
</evidence>
<dbReference type="Proteomes" id="UP001238450">
    <property type="component" value="Unassembled WGS sequence"/>
</dbReference>
<protein>
    <submittedName>
        <fullName evidence="1">Uncharacterized protein</fullName>
    </submittedName>
</protein>
<evidence type="ECO:0000313" key="1">
    <source>
        <dbReference type="EMBL" id="MDQ0417008.1"/>
    </source>
</evidence>
<accession>A0AAJ1WS59</accession>
<dbReference type="EMBL" id="JAUSUV010000004">
    <property type="protein sequence ID" value="MDQ0417008.1"/>
    <property type="molecule type" value="Genomic_DNA"/>
</dbReference>
<comment type="caution">
    <text evidence="1">The sequence shown here is derived from an EMBL/GenBank/DDBJ whole genome shotgun (WGS) entry which is preliminary data.</text>
</comment>
<dbReference type="RefSeq" id="WP_307251706.1">
    <property type="nucleotide sequence ID" value="NZ_JAUSUV010000004.1"/>
</dbReference>
<gene>
    <name evidence="1" type="ORF">J2Z48_001180</name>
</gene>
<organism evidence="1 2">
    <name type="scientific">Croceifilum oryzae</name>
    <dbReference type="NCBI Taxonomy" id="1553429"/>
    <lineage>
        <taxon>Bacteria</taxon>
        <taxon>Bacillati</taxon>
        <taxon>Bacillota</taxon>
        <taxon>Bacilli</taxon>
        <taxon>Bacillales</taxon>
        <taxon>Thermoactinomycetaceae</taxon>
        <taxon>Croceifilum</taxon>
    </lineage>
</organism>